<dbReference type="RefSeq" id="WP_193917478.1">
    <property type="nucleotide sequence ID" value="NZ_JADEWL010000009.1"/>
</dbReference>
<protein>
    <submittedName>
        <fullName evidence="1">Uncharacterized protein</fullName>
    </submittedName>
</protein>
<gene>
    <name evidence="1" type="ORF">IQ247_04510</name>
</gene>
<proteinExistence type="predicted"/>
<evidence type="ECO:0000313" key="2">
    <source>
        <dbReference type="Proteomes" id="UP000620559"/>
    </source>
</evidence>
<keyword evidence="2" id="KW-1185">Reference proteome</keyword>
<name>A0A8J7F5X8_9CYAN</name>
<sequence>MTQQIILDELQIHSLKIGDIIFYLHLNGWQIIIHPNPRLLVFQSANDDEENPIKLVLPSQNTFEDSNRLLIKAINLLAVIEEKSPQEIIDLVSQLDTSF</sequence>
<dbReference type="AlphaFoldDB" id="A0A8J7F5X8"/>
<organism evidence="1 2">
    <name type="scientific">Plectonema cf. radiosum LEGE 06105</name>
    <dbReference type="NCBI Taxonomy" id="945769"/>
    <lineage>
        <taxon>Bacteria</taxon>
        <taxon>Bacillati</taxon>
        <taxon>Cyanobacteriota</taxon>
        <taxon>Cyanophyceae</taxon>
        <taxon>Oscillatoriophycideae</taxon>
        <taxon>Oscillatoriales</taxon>
        <taxon>Microcoleaceae</taxon>
        <taxon>Plectonema</taxon>
    </lineage>
</organism>
<evidence type="ECO:0000313" key="1">
    <source>
        <dbReference type="EMBL" id="MBE9211984.1"/>
    </source>
</evidence>
<accession>A0A8J7F5X8</accession>
<comment type="caution">
    <text evidence="1">The sequence shown here is derived from an EMBL/GenBank/DDBJ whole genome shotgun (WGS) entry which is preliminary data.</text>
</comment>
<dbReference type="Proteomes" id="UP000620559">
    <property type="component" value="Unassembled WGS sequence"/>
</dbReference>
<reference evidence="1" key="1">
    <citation type="submission" date="2020-10" db="EMBL/GenBank/DDBJ databases">
        <authorList>
            <person name="Castelo-Branco R."/>
            <person name="Eusebio N."/>
            <person name="Adriana R."/>
            <person name="Vieira A."/>
            <person name="Brugerolle De Fraissinette N."/>
            <person name="Rezende De Castro R."/>
            <person name="Schneider M.P."/>
            <person name="Vasconcelos V."/>
            <person name="Leao P.N."/>
        </authorList>
    </citation>
    <scope>NUCLEOTIDE SEQUENCE</scope>
    <source>
        <strain evidence="1">LEGE 06105</strain>
    </source>
</reference>
<dbReference type="EMBL" id="JADEWL010000009">
    <property type="protein sequence ID" value="MBE9211984.1"/>
    <property type="molecule type" value="Genomic_DNA"/>
</dbReference>